<accession>A0ABD5EXE1</accession>
<dbReference type="GO" id="GO:0006508">
    <property type="term" value="P:proteolysis"/>
    <property type="evidence" value="ECO:0007669"/>
    <property type="project" value="UniProtKB-KW"/>
</dbReference>
<reference evidence="8" key="1">
    <citation type="submission" date="2023-07" db="EMBL/GenBank/DDBJ databases">
        <title>30 novel species of actinomycetes from the DSMZ collection.</title>
        <authorList>
            <person name="Nouioui I."/>
        </authorList>
    </citation>
    <scope>NUCLEOTIDE SEQUENCE [LARGE SCALE GENOMIC DNA]</scope>
    <source>
        <strain evidence="8">DSM 41981</strain>
    </source>
</reference>
<proteinExistence type="predicted"/>
<dbReference type="GO" id="GO:0016020">
    <property type="term" value="C:membrane"/>
    <property type="evidence" value="ECO:0007669"/>
    <property type="project" value="UniProtKB-SubCell"/>
</dbReference>
<keyword evidence="2 5" id="KW-0812">Transmembrane</keyword>
<evidence type="ECO:0000256" key="3">
    <source>
        <dbReference type="ARBA" id="ARBA00022989"/>
    </source>
</evidence>
<feature type="domain" description="Peptidase S54 rhomboid" evidence="6">
    <location>
        <begin position="54"/>
        <end position="190"/>
    </location>
</feature>
<evidence type="ECO:0000256" key="1">
    <source>
        <dbReference type="ARBA" id="ARBA00004141"/>
    </source>
</evidence>
<evidence type="ECO:0000256" key="4">
    <source>
        <dbReference type="ARBA" id="ARBA00023136"/>
    </source>
</evidence>
<dbReference type="InterPro" id="IPR022764">
    <property type="entry name" value="Peptidase_S54_rhomboid_dom"/>
</dbReference>
<keyword evidence="8" id="KW-1185">Reference proteome</keyword>
<evidence type="ECO:0000313" key="8">
    <source>
        <dbReference type="Proteomes" id="UP001183535"/>
    </source>
</evidence>
<gene>
    <name evidence="7" type="ORF">RM877_31995</name>
</gene>
<comment type="caution">
    <text evidence="7">The sequence shown here is derived from an EMBL/GenBank/DDBJ whole genome shotgun (WGS) entry which is preliminary data.</text>
</comment>
<feature type="transmembrane region" description="Helical" evidence="5">
    <location>
        <begin position="118"/>
        <end position="138"/>
    </location>
</feature>
<feature type="transmembrane region" description="Helical" evidence="5">
    <location>
        <begin position="60"/>
        <end position="81"/>
    </location>
</feature>
<protein>
    <submittedName>
        <fullName evidence="7">Rhomboid family intramembrane serine protease</fullName>
        <ecNumber evidence="7">3.4.21.105</ecNumber>
    </submittedName>
</protein>
<feature type="transmembrane region" description="Helical" evidence="5">
    <location>
        <begin position="93"/>
        <end position="112"/>
    </location>
</feature>
<dbReference type="GO" id="GO:0008233">
    <property type="term" value="F:peptidase activity"/>
    <property type="evidence" value="ECO:0007669"/>
    <property type="project" value="UniProtKB-KW"/>
</dbReference>
<comment type="subcellular location">
    <subcellularLocation>
        <location evidence="1">Membrane</location>
        <topology evidence="1">Multi-pass membrane protein</topology>
    </subcellularLocation>
</comment>
<evidence type="ECO:0000256" key="2">
    <source>
        <dbReference type="ARBA" id="ARBA00022692"/>
    </source>
</evidence>
<evidence type="ECO:0000313" key="7">
    <source>
        <dbReference type="EMBL" id="MDT0439296.1"/>
    </source>
</evidence>
<keyword evidence="7" id="KW-0645">Protease</keyword>
<dbReference type="Gene3D" id="1.20.1540.10">
    <property type="entry name" value="Rhomboid-like"/>
    <property type="match status" value="1"/>
</dbReference>
<evidence type="ECO:0000256" key="5">
    <source>
        <dbReference type="SAM" id="Phobius"/>
    </source>
</evidence>
<sequence length="201" mass="20753">MRETGPTWSRTDRARAAALLMAGWVALLWLLEAVDALSGHALDTFGIVPRVPAELLDVVPAAFVHFGFGHLAANTVPLLVLGFLTALGSLRRFLAVAAFVIVADGLGVWLISPSGTNTAGASGLIFGLFGYLVATGLLLRRPLPLAVAVLITAVWGGSFLLGLSPAQSGVSWQAHLLGLAAGVAAAFVFHGRPVRAGARTA</sequence>
<keyword evidence="3 5" id="KW-1133">Transmembrane helix</keyword>
<feature type="transmembrane region" description="Helical" evidence="5">
    <location>
        <begin position="145"/>
        <end position="164"/>
    </location>
</feature>
<dbReference type="Proteomes" id="UP001183535">
    <property type="component" value="Unassembled WGS sequence"/>
</dbReference>
<dbReference type="RefSeq" id="WP_093826055.1">
    <property type="nucleotide sequence ID" value="NZ_JAVRES010000025.1"/>
</dbReference>
<dbReference type="EMBL" id="JAVRES010000025">
    <property type="protein sequence ID" value="MDT0439296.1"/>
    <property type="molecule type" value="Genomic_DNA"/>
</dbReference>
<dbReference type="InterPro" id="IPR035952">
    <property type="entry name" value="Rhomboid-like_sf"/>
</dbReference>
<organism evidence="7 8">
    <name type="scientific">Streptomyces doudnae</name>
    <dbReference type="NCBI Taxonomy" id="3075536"/>
    <lineage>
        <taxon>Bacteria</taxon>
        <taxon>Bacillati</taxon>
        <taxon>Actinomycetota</taxon>
        <taxon>Actinomycetes</taxon>
        <taxon>Kitasatosporales</taxon>
        <taxon>Streptomycetaceae</taxon>
        <taxon>Streptomyces</taxon>
    </lineage>
</organism>
<keyword evidence="4 5" id="KW-0472">Membrane</keyword>
<dbReference type="PANTHER" id="PTHR43066">
    <property type="entry name" value="RHOMBOID-RELATED PROTEIN"/>
    <property type="match status" value="1"/>
</dbReference>
<dbReference type="AlphaFoldDB" id="A0ABD5EXE1"/>
<keyword evidence="7" id="KW-0378">Hydrolase</keyword>
<evidence type="ECO:0000259" key="6">
    <source>
        <dbReference type="Pfam" id="PF01694"/>
    </source>
</evidence>
<dbReference type="Pfam" id="PF01694">
    <property type="entry name" value="Rhomboid"/>
    <property type="match status" value="1"/>
</dbReference>
<name>A0ABD5EXE1_9ACTN</name>
<dbReference type="EC" id="3.4.21.105" evidence="7"/>
<feature type="transmembrane region" description="Helical" evidence="5">
    <location>
        <begin position="170"/>
        <end position="189"/>
    </location>
</feature>
<dbReference type="SUPFAM" id="SSF144091">
    <property type="entry name" value="Rhomboid-like"/>
    <property type="match status" value="1"/>
</dbReference>